<keyword evidence="6 17" id="KW-0679">Respiratory chain</keyword>
<keyword evidence="8 17" id="KW-0999">Mitochondrion inner membrane</keyword>
<dbReference type="InterPro" id="IPR003917">
    <property type="entry name" value="NADH_UbQ_OxRdtase_chain2"/>
</dbReference>
<dbReference type="RefSeq" id="YP_009128283.1">
    <property type="nucleotide sequence ID" value="NC_026698.1"/>
</dbReference>
<evidence type="ECO:0000256" key="9">
    <source>
        <dbReference type="ARBA" id="ARBA00022967"/>
    </source>
</evidence>
<dbReference type="InterPro" id="IPR010933">
    <property type="entry name" value="NADH_DH_su2_C"/>
</dbReference>
<keyword evidence="15 17" id="KW-0472">Membrane</keyword>
<dbReference type="PRINTS" id="PR01436">
    <property type="entry name" value="NADHDHGNASE2"/>
</dbReference>
<sequence length="347" mass="38906">MSPYALSILMSSLSLGTMITLISNHWFMAWMGLEINTLAIIPLMTKLHHPRATEAAIKYFLVQASASALILCTSTINAWFTGEWTIMNTQTQLSSIMLTIALSLKLGIAPFHLWLPDVLQGLNLMTCLVLSTWQKLAPMALLIMTHHLLNPYMLIIMALLSTLIGGWGGLNQTQLRKIMAYSSIAHMGWMVLILTFLPHLMMMNLLIYLILTLCMFMMLIYFNSLNISKLTASGIKNPVLTSMMMITLMSLGGLPPTSGFIPKWLIIQEITKQGLMMMSSLMALSTLLSLFFYLRLSYAVSLTSSPNVPNSKLYWRLKTNTLHPLPILIMMSTLLIPITPLMINLFL</sequence>
<evidence type="ECO:0000256" key="14">
    <source>
        <dbReference type="ARBA" id="ARBA00023128"/>
    </source>
</evidence>
<dbReference type="PANTHER" id="PTHR46552">
    <property type="entry name" value="NADH-UBIQUINONE OXIDOREDUCTASE CHAIN 2"/>
    <property type="match status" value="1"/>
</dbReference>
<geneLocation type="mitochondrion" evidence="20"/>
<dbReference type="AlphaFoldDB" id="A0A0U1Z5N5"/>
<dbReference type="GeneID" id="23764449"/>
<evidence type="ECO:0000259" key="18">
    <source>
        <dbReference type="Pfam" id="PF00361"/>
    </source>
</evidence>
<feature type="transmembrane region" description="Helical" evidence="17">
    <location>
        <begin position="92"/>
        <end position="115"/>
    </location>
</feature>
<comment type="function">
    <text evidence="17">Core subunit of the mitochondrial membrane respiratory chain NADH dehydrogenase (Complex I) which catalyzes electron transfer from NADH through the respiratory chain, using ubiquinone as an electron acceptor. Essential for the catalytic activity and assembly of complex I.</text>
</comment>
<evidence type="ECO:0000256" key="2">
    <source>
        <dbReference type="ARBA" id="ARBA00007012"/>
    </source>
</evidence>
<dbReference type="PANTHER" id="PTHR46552:SF1">
    <property type="entry name" value="NADH-UBIQUINONE OXIDOREDUCTASE CHAIN 2"/>
    <property type="match status" value="1"/>
</dbReference>
<dbReference type="EC" id="7.1.1.2" evidence="3 17"/>
<feature type="transmembrane region" description="Helical" evidence="17">
    <location>
        <begin position="179"/>
        <end position="199"/>
    </location>
</feature>
<keyword evidence="14 17" id="KW-0496">Mitochondrion</keyword>
<dbReference type="GO" id="GO:0008137">
    <property type="term" value="F:NADH dehydrogenase (ubiquinone) activity"/>
    <property type="evidence" value="ECO:0007669"/>
    <property type="project" value="UniProtKB-EC"/>
</dbReference>
<evidence type="ECO:0000256" key="1">
    <source>
        <dbReference type="ARBA" id="ARBA00004448"/>
    </source>
</evidence>
<dbReference type="GO" id="GO:0005743">
    <property type="term" value="C:mitochondrial inner membrane"/>
    <property type="evidence" value="ECO:0007669"/>
    <property type="project" value="UniProtKB-SubCell"/>
</dbReference>
<evidence type="ECO:0000256" key="11">
    <source>
        <dbReference type="ARBA" id="ARBA00022989"/>
    </source>
</evidence>
<keyword evidence="11 17" id="KW-1133">Transmembrane helix</keyword>
<evidence type="ECO:0000256" key="10">
    <source>
        <dbReference type="ARBA" id="ARBA00022982"/>
    </source>
</evidence>
<dbReference type="InterPro" id="IPR050175">
    <property type="entry name" value="Complex_I_Subunit_2"/>
</dbReference>
<evidence type="ECO:0000256" key="12">
    <source>
        <dbReference type="ARBA" id="ARBA00023027"/>
    </source>
</evidence>
<dbReference type="Pfam" id="PF00361">
    <property type="entry name" value="Proton_antipo_M"/>
    <property type="match status" value="1"/>
</dbReference>
<keyword evidence="9 17" id="KW-1278">Translocase</keyword>
<dbReference type="InterPro" id="IPR001750">
    <property type="entry name" value="ND/Mrp_TM"/>
</dbReference>
<dbReference type="GO" id="GO:0006120">
    <property type="term" value="P:mitochondrial electron transport, NADH to ubiquinone"/>
    <property type="evidence" value="ECO:0007669"/>
    <property type="project" value="InterPro"/>
</dbReference>
<reference evidence="20" key="1">
    <citation type="journal article" date="2015" name="Mitochondrial DNA">
        <title>The complete mitogenome sequence of Pseudohynobius jinfo (Urodela: Hynobiidae).</title>
        <authorList>
            <person name="Huang J."/>
            <person name="Su Y."/>
            <person name="Zhao J."/>
            <person name="Liu X."/>
            <person name="Wang Z."/>
        </authorList>
    </citation>
    <scope>NUCLEOTIDE SEQUENCE</scope>
</reference>
<evidence type="ECO:0000256" key="13">
    <source>
        <dbReference type="ARBA" id="ARBA00023075"/>
    </source>
</evidence>
<keyword evidence="5" id="KW-0813">Transport</keyword>
<feature type="domain" description="NADH:quinone oxidoreductase/Mrp antiporter transmembrane" evidence="18">
    <location>
        <begin position="23"/>
        <end position="288"/>
    </location>
</feature>
<evidence type="ECO:0000259" key="19">
    <source>
        <dbReference type="Pfam" id="PF06444"/>
    </source>
</evidence>
<feature type="transmembrane region" description="Helical" evidence="17">
    <location>
        <begin position="56"/>
        <end position="80"/>
    </location>
</feature>
<name>A0A0U1Z5N5_9AMPH</name>
<dbReference type="CTD" id="4536"/>
<accession>A0A0U1Z5N5</accession>
<keyword evidence="10 17" id="KW-0249">Electron transport</keyword>
<keyword evidence="12 17" id="KW-0520">NAD</keyword>
<dbReference type="EMBL" id="KP281272">
    <property type="protein sequence ID" value="AJP09255.1"/>
    <property type="molecule type" value="Genomic_DNA"/>
</dbReference>
<feature type="transmembrane region" description="Helical" evidence="17">
    <location>
        <begin position="205"/>
        <end position="222"/>
    </location>
</feature>
<gene>
    <name evidence="20" type="primary">ND2</name>
</gene>
<comment type="subcellular location">
    <subcellularLocation>
        <location evidence="1 17">Mitochondrion inner membrane</location>
        <topology evidence="1 17">Multi-pass membrane protein</topology>
    </subcellularLocation>
</comment>
<dbReference type="Pfam" id="PF06444">
    <property type="entry name" value="NADH_dehy_S2_C"/>
    <property type="match status" value="1"/>
</dbReference>
<evidence type="ECO:0000256" key="8">
    <source>
        <dbReference type="ARBA" id="ARBA00022792"/>
    </source>
</evidence>
<feature type="transmembrane region" description="Helical" evidence="17">
    <location>
        <begin position="274"/>
        <end position="294"/>
    </location>
</feature>
<keyword evidence="13 17" id="KW-0830">Ubiquinone</keyword>
<evidence type="ECO:0000256" key="3">
    <source>
        <dbReference type="ARBA" id="ARBA00012944"/>
    </source>
</evidence>
<organism evidence="20">
    <name type="scientific">Pseudohynobius jinfo</name>
    <dbReference type="NCBI Taxonomy" id="1075769"/>
    <lineage>
        <taxon>Eukaryota</taxon>
        <taxon>Metazoa</taxon>
        <taxon>Chordata</taxon>
        <taxon>Craniata</taxon>
        <taxon>Vertebrata</taxon>
        <taxon>Euteleostomi</taxon>
        <taxon>Amphibia</taxon>
        <taxon>Batrachia</taxon>
        <taxon>Caudata</taxon>
        <taxon>Cryptobranchoidea</taxon>
        <taxon>Hynobiidae</taxon>
        <taxon>Pseudohynobius</taxon>
    </lineage>
</organism>
<evidence type="ECO:0000313" key="20">
    <source>
        <dbReference type="EMBL" id="AJP09255.1"/>
    </source>
</evidence>
<evidence type="ECO:0000256" key="7">
    <source>
        <dbReference type="ARBA" id="ARBA00022692"/>
    </source>
</evidence>
<evidence type="ECO:0000256" key="4">
    <source>
        <dbReference type="ARBA" id="ARBA00021008"/>
    </source>
</evidence>
<feature type="transmembrane region" description="Helical" evidence="17">
    <location>
        <begin position="149"/>
        <end position="167"/>
    </location>
</feature>
<feature type="transmembrane region" description="Helical" evidence="17">
    <location>
        <begin position="325"/>
        <end position="346"/>
    </location>
</feature>
<evidence type="ECO:0000256" key="6">
    <source>
        <dbReference type="ARBA" id="ARBA00022660"/>
    </source>
</evidence>
<evidence type="ECO:0000256" key="5">
    <source>
        <dbReference type="ARBA" id="ARBA00022448"/>
    </source>
</evidence>
<protein>
    <recommendedName>
        <fullName evidence="4 17">NADH-ubiquinone oxidoreductase chain 2</fullName>
        <ecNumber evidence="3 17">7.1.1.2</ecNumber>
    </recommendedName>
</protein>
<keyword evidence="7 17" id="KW-0812">Transmembrane</keyword>
<feature type="domain" description="NADH dehydrogenase subunit 2 C-terminal" evidence="19">
    <location>
        <begin position="290"/>
        <end position="343"/>
    </location>
</feature>
<evidence type="ECO:0000256" key="17">
    <source>
        <dbReference type="RuleBase" id="RU003403"/>
    </source>
</evidence>
<comment type="catalytic activity">
    <reaction evidence="16 17">
        <text>a ubiquinone + NADH + 5 H(+)(in) = a ubiquinol + NAD(+) + 4 H(+)(out)</text>
        <dbReference type="Rhea" id="RHEA:29091"/>
        <dbReference type="Rhea" id="RHEA-COMP:9565"/>
        <dbReference type="Rhea" id="RHEA-COMP:9566"/>
        <dbReference type="ChEBI" id="CHEBI:15378"/>
        <dbReference type="ChEBI" id="CHEBI:16389"/>
        <dbReference type="ChEBI" id="CHEBI:17976"/>
        <dbReference type="ChEBI" id="CHEBI:57540"/>
        <dbReference type="ChEBI" id="CHEBI:57945"/>
        <dbReference type="EC" id="7.1.1.2"/>
    </reaction>
</comment>
<proteinExistence type="inferred from homology"/>
<evidence type="ECO:0000256" key="16">
    <source>
        <dbReference type="ARBA" id="ARBA00049551"/>
    </source>
</evidence>
<evidence type="ECO:0000256" key="15">
    <source>
        <dbReference type="ARBA" id="ARBA00023136"/>
    </source>
</evidence>
<feature type="transmembrane region" description="Helical" evidence="17">
    <location>
        <begin position="234"/>
        <end position="254"/>
    </location>
</feature>
<comment type="similarity">
    <text evidence="2 17">Belongs to the complex I subunit 2 family.</text>
</comment>